<keyword evidence="3 8" id="KW-0813">Transport</keyword>
<feature type="transmembrane region" description="Helical" evidence="8">
    <location>
        <begin position="254"/>
        <end position="271"/>
    </location>
</feature>
<accession>A0A1M7SXV6</accession>
<dbReference type="EMBL" id="FRDI01000005">
    <property type="protein sequence ID" value="SHN63271.1"/>
    <property type="molecule type" value="Genomic_DNA"/>
</dbReference>
<feature type="transmembrane region" description="Helical" evidence="8">
    <location>
        <begin position="513"/>
        <end position="535"/>
    </location>
</feature>
<dbReference type="Proteomes" id="UP000186469">
    <property type="component" value="Unassembled WGS sequence"/>
</dbReference>
<keyword evidence="5 8" id="KW-0812">Transmembrane</keyword>
<evidence type="ECO:0000256" key="3">
    <source>
        <dbReference type="ARBA" id="ARBA00022448"/>
    </source>
</evidence>
<feature type="transmembrane region" description="Helical" evidence="8">
    <location>
        <begin position="475"/>
        <end position="493"/>
    </location>
</feature>
<protein>
    <recommendedName>
        <fullName evidence="8">L-lactate permease</fullName>
    </recommendedName>
</protein>
<feature type="transmembrane region" description="Helical" evidence="8">
    <location>
        <begin position="58"/>
        <end position="77"/>
    </location>
</feature>
<dbReference type="GO" id="GO:0015295">
    <property type="term" value="F:solute:proton symporter activity"/>
    <property type="evidence" value="ECO:0007669"/>
    <property type="project" value="TreeGrafter"/>
</dbReference>
<dbReference type="OrthoDB" id="9761056at2"/>
<dbReference type="GO" id="GO:0015129">
    <property type="term" value="F:lactate transmembrane transporter activity"/>
    <property type="evidence" value="ECO:0007669"/>
    <property type="project" value="UniProtKB-UniRule"/>
</dbReference>
<dbReference type="PANTHER" id="PTHR30003">
    <property type="entry name" value="L-LACTATE PERMEASE"/>
    <property type="match status" value="1"/>
</dbReference>
<evidence type="ECO:0000256" key="2">
    <source>
        <dbReference type="ARBA" id="ARBA00010100"/>
    </source>
</evidence>
<evidence type="ECO:0000256" key="6">
    <source>
        <dbReference type="ARBA" id="ARBA00022989"/>
    </source>
</evidence>
<feature type="transmembrane region" description="Helical" evidence="8">
    <location>
        <begin position="441"/>
        <end position="463"/>
    </location>
</feature>
<feature type="transmembrane region" description="Helical" evidence="8">
    <location>
        <begin position="123"/>
        <end position="148"/>
    </location>
</feature>
<dbReference type="PANTHER" id="PTHR30003:SF2">
    <property type="entry name" value="L-LACTATE PERMEASE"/>
    <property type="match status" value="1"/>
</dbReference>
<comment type="function">
    <text evidence="8">Uptake of L-lactate across the membrane. Can also transport D-lactate and glycolate.</text>
</comment>
<gene>
    <name evidence="9" type="ORF">SAMN02745728_01360</name>
</gene>
<dbReference type="RefSeq" id="WP_072697046.1">
    <property type="nucleotide sequence ID" value="NZ_FRDI01000005.1"/>
</dbReference>
<dbReference type="GO" id="GO:0005886">
    <property type="term" value="C:plasma membrane"/>
    <property type="evidence" value="ECO:0007669"/>
    <property type="project" value="UniProtKB-SubCell"/>
</dbReference>
<reference evidence="9 10" key="1">
    <citation type="submission" date="2016-12" db="EMBL/GenBank/DDBJ databases">
        <authorList>
            <person name="Song W.-J."/>
            <person name="Kurnit D.M."/>
        </authorList>
    </citation>
    <scope>NUCLEOTIDE SEQUENCE [LARGE SCALE GENOMIC DNA]</scope>
    <source>
        <strain evidence="9 10">DSM 11393</strain>
    </source>
</reference>
<feature type="transmembrane region" description="Helical" evidence="8">
    <location>
        <begin position="305"/>
        <end position="326"/>
    </location>
</feature>
<keyword evidence="4 8" id="KW-1003">Cell membrane</keyword>
<evidence type="ECO:0000313" key="9">
    <source>
        <dbReference type="EMBL" id="SHN63271.1"/>
    </source>
</evidence>
<feature type="transmembrane region" description="Helical" evidence="8">
    <location>
        <begin position="30"/>
        <end position="51"/>
    </location>
</feature>
<evidence type="ECO:0000256" key="8">
    <source>
        <dbReference type="RuleBase" id="RU365092"/>
    </source>
</evidence>
<feature type="transmembrane region" description="Helical" evidence="8">
    <location>
        <begin position="155"/>
        <end position="178"/>
    </location>
</feature>
<keyword evidence="7 8" id="KW-0472">Membrane</keyword>
<feature type="transmembrane region" description="Helical" evidence="8">
    <location>
        <begin position="346"/>
        <end position="365"/>
    </location>
</feature>
<name>A0A1M7SXV6_9BACT</name>
<evidence type="ECO:0000313" key="10">
    <source>
        <dbReference type="Proteomes" id="UP000186469"/>
    </source>
</evidence>
<dbReference type="STRING" id="1121455.SAMN02745728_01360"/>
<organism evidence="9 10">
    <name type="scientific">Desulfovibrio litoralis DSM 11393</name>
    <dbReference type="NCBI Taxonomy" id="1121455"/>
    <lineage>
        <taxon>Bacteria</taxon>
        <taxon>Pseudomonadati</taxon>
        <taxon>Thermodesulfobacteriota</taxon>
        <taxon>Desulfovibrionia</taxon>
        <taxon>Desulfovibrionales</taxon>
        <taxon>Desulfovibrionaceae</taxon>
        <taxon>Desulfovibrio</taxon>
    </lineage>
</organism>
<dbReference type="InterPro" id="IPR003804">
    <property type="entry name" value="Lactate_perm"/>
</dbReference>
<evidence type="ECO:0000256" key="5">
    <source>
        <dbReference type="ARBA" id="ARBA00022692"/>
    </source>
</evidence>
<proteinExistence type="inferred from homology"/>
<keyword evidence="10" id="KW-1185">Reference proteome</keyword>
<dbReference type="Pfam" id="PF02652">
    <property type="entry name" value="Lactate_perm"/>
    <property type="match status" value="1"/>
</dbReference>
<evidence type="ECO:0000256" key="4">
    <source>
        <dbReference type="ARBA" id="ARBA00022475"/>
    </source>
</evidence>
<dbReference type="AlphaFoldDB" id="A0A1M7SXV6"/>
<evidence type="ECO:0000256" key="1">
    <source>
        <dbReference type="ARBA" id="ARBA00004651"/>
    </source>
</evidence>
<feature type="transmembrane region" description="Helical" evidence="8">
    <location>
        <begin position="198"/>
        <end position="219"/>
    </location>
</feature>
<feature type="transmembrane region" description="Helical" evidence="8">
    <location>
        <begin position="226"/>
        <end position="248"/>
    </location>
</feature>
<evidence type="ECO:0000256" key="7">
    <source>
        <dbReference type="ARBA" id="ARBA00023136"/>
    </source>
</evidence>
<comment type="similarity">
    <text evidence="2 8">Belongs to the lactate permease family.</text>
</comment>
<keyword evidence="6 8" id="KW-1133">Transmembrane helix</keyword>
<sequence>MVNVLLSLAPVLLIIVLLMRKTPADIAGWCGFILALGIAFFYFNTPIGVLLRASGSGFFASFPVALCISASIFQIIVMTETGALARIVASLKCLTPGTLLNSQNSGQVTSKEELSKLNPDDKIVQLLILNFALGTMLTALGAVTISIFPPIMIALGYSAFISIVLPCIGYQAFCSYALLSVPAMVLAQLSGMSLEETARTLAMFMPYAAVSVALVMLWFTGGIKMVIKGLVPALLAGLASGFACILVAEYNLLPLTGVIAGLAAVIVLLIYERLRNRRLFDSALMNEKDLVSVSRLRLLSALSPWIILTIASLLMNWPSLPFFKFFFAELSMPLEIFPGRPEKIRLFWQAYFWIVIATLISIPFMKAKYSVVKSAGKRWAKIAWRPFSAATVYFALAYVMNLSGYSGEDFTLHDPSNNMINILAVAAAQTFQQYYSIIAPYFGLLAGFISGSQSSAIAMLTALHISTAKALNLDFKIIAAAGAIGGGLASLLSPTKLLSAAATIGKAGEEGSILKACIVPSLLLVAVIAVLSWLWS</sequence>
<comment type="subcellular location">
    <subcellularLocation>
        <location evidence="1 8">Cell membrane</location>
        <topology evidence="1 8">Multi-pass membrane protein</topology>
    </subcellularLocation>
</comment>